<evidence type="ECO:0000259" key="2">
    <source>
        <dbReference type="Pfam" id="PF19631"/>
    </source>
</evidence>
<feature type="domain" description="Trypsin-co-occurring" evidence="2">
    <location>
        <begin position="3"/>
        <end position="80"/>
    </location>
</feature>
<proteinExistence type="predicted"/>
<keyword evidence="4" id="KW-1185">Reference proteome</keyword>
<reference evidence="3 4" key="1">
    <citation type="submission" date="2020-06" db="EMBL/GenBank/DDBJ databases">
        <title>Actinokineospora xiongansis sp. nov., isolated from soil of Baiyangdian.</title>
        <authorList>
            <person name="Zhang X."/>
        </authorList>
    </citation>
    <scope>NUCLEOTIDE SEQUENCE [LARGE SCALE GENOMIC DNA]</scope>
    <source>
        <strain evidence="3 4">HBU206404</strain>
    </source>
</reference>
<sequence length="109" mass="11556">MEIELADAVATLRDELIAAAGRSADSHVAFVVGPIEMEFAVELKKDAKVKAGFKAWVVSGDTEVGVVRGRTHRIKVALTPRTADGTDVLIHGTGERQGGSDEAEDRIDG</sequence>
<dbReference type="Proteomes" id="UP000734823">
    <property type="component" value="Unassembled WGS sequence"/>
</dbReference>
<name>A0ABR7L0N7_9PSEU</name>
<evidence type="ECO:0000313" key="4">
    <source>
        <dbReference type="Proteomes" id="UP000734823"/>
    </source>
</evidence>
<evidence type="ECO:0000313" key="3">
    <source>
        <dbReference type="EMBL" id="MBC6445999.1"/>
    </source>
</evidence>
<protein>
    <recommendedName>
        <fullName evidence="2">Trypsin-co-occurring domain-containing protein</fullName>
    </recommendedName>
</protein>
<dbReference type="InterPro" id="IPR045608">
    <property type="entry name" value="Trypco2"/>
</dbReference>
<feature type="region of interest" description="Disordered" evidence="1">
    <location>
        <begin position="86"/>
        <end position="109"/>
    </location>
</feature>
<organism evidence="3 4">
    <name type="scientific">Actinokineospora xionganensis</name>
    <dbReference type="NCBI Taxonomy" id="2684470"/>
    <lineage>
        <taxon>Bacteria</taxon>
        <taxon>Bacillati</taxon>
        <taxon>Actinomycetota</taxon>
        <taxon>Actinomycetes</taxon>
        <taxon>Pseudonocardiales</taxon>
        <taxon>Pseudonocardiaceae</taxon>
        <taxon>Actinokineospora</taxon>
    </lineage>
</organism>
<accession>A0ABR7L0N7</accession>
<dbReference type="Pfam" id="PF19631">
    <property type="entry name" value="Trypco2"/>
    <property type="match status" value="1"/>
</dbReference>
<comment type="caution">
    <text evidence="3">The sequence shown here is derived from an EMBL/GenBank/DDBJ whole genome shotgun (WGS) entry which is preliminary data.</text>
</comment>
<evidence type="ECO:0000256" key="1">
    <source>
        <dbReference type="SAM" id="MobiDB-lite"/>
    </source>
</evidence>
<dbReference type="EMBL" id="JABVED010000001">
    <property type="protein sequence ID" value="MBC6445999.1"/>
    <property type="molecule type" value="Genomic_DNA"/>
</dbReference>
<gene>
    <name evidence="3" type="ORF">GPZ80_02280</name>
</gene>